<dbReference type="Gene3D" id="3.40.50.300">
    <property type="entry name" value="P-loop containing nucleotide triphosphate hydrolases"/>
    <property type="match status" value="1"/>
</dbReference>
<dbReference type="InterPro" id="IPR052922">
    <property type="entry name" value="Cytidylate_Kinase-2"/>
</dbReference>
<name>A0A926IKJ4_9FIRM</name>
<dbReference type="InterPro" id="IPR027417">
    <property type="entry name" value="P-loop_NTPase"/>
</dbReference>
<dbReference type="PANTHER" id="PTHR37816">
    <property type="entry name" value="YALI0E33011P"/>
    <property type="match status" value="1"/>
</dbReference>
<dbReference type="PANTHER" id="PTHR37816:SF3">
    <property type="entry name" value="MODULATES DNA TOPOLOGY"/>
    <property type="match status" value="1"/>
</dbReference>
<protein>
    <submittedName>
        <fullName evidence="1">Adenylate kinase</fullName>
    </submittedName>
</protein>
<dbReference type="Proteomes" id="UP000601171">
    <property type="component" value="Unassembled WGS sequence"/>
</dbReference>
<accession>A0A926IKJ4</accession>
<organism evidence="1 2">
    <name type="scientific">Paratissierella segnis</name>
    <dbReference type="NCBI Taxonomy" id="2763679"/>
    <lineage>
        <taxon>Bacteria</taxon>
        <taxon>Bacillati</taxon>
        <taxon>Bacillota</taxon>
        <taxon>Tissierellia</taxon>
        <taxon>Tissierellales</taxon>
        <taxon>Tissierellaceae</taxon>
        <taxon>Paratissierella</taxon>
    </lineage>
</organism>
<dbReference type="SUPFAM" id="SSF52540">
    <property type="entry name" value="P-loop containing nucleoside triphosphate hydrolases"/>
    <property type="match status" value="1"/>
</dbReference>
<proteinExistence type="predicted"/>
<keyword evidence="1" id="KW-0808">Transferase</keyword>
<gene>
    <name evidence="1" type="ORF">H8707_05865</name>
</gene>
<sequence length="161" mass="19003">MQKAIVIGSPGAGKSEFARKLRNVTKIPLYYLDMLWHKTDKTNVSKGEFDIELNKILNLDKWIIDGNYLRTLEIRLKECDTVFLLDYPLGICLAGAKSRIGKKREDMPWLETEFDEEFKQWIENFPEDQLPKIYNLLKENKQKNIVIFRSREEADKYLESI</sequence>
<dbReference type="EMBL" id="JACRTG010000016">
    <property type="protein sequence ID" value="MBC8587758.1"/>
    <property type="molecule type" value="Genomic_DNA"/>
</dbReference>
<dbReference type="GO" id="GO:0016301">
    <property type="term" value="F:kinase activity"/>
    <property type="evidence" value="ECO:0007669"/>
    <property type="project" value="UniProtKB-KW"/>
</dbReference>
<comment type="caution">
    <text evidence="1">The sequence shown here is derived from an EMBL/GenBank/DDBJ whole genome shotgun (WGS) entry which is preliminary data.</text>
</comment>
<evidence type="ECO:0000313" key="1">
    <source>
        <dbReference type="EMBL" id="MBC8587758.1"/>
    </source>
</evidence>
<reference evidence="1" key="1">
    <citation type="submission" date="2020-08" db="EMBL/GenBank/DDBJ databases">
        <title>Genome public.</title>
        <authorList>
            <person name="Liu C."/>
            <person name="Sun Q."/>
        </authorList>
    </citation>
    <scope>NUCLEOTIDE SEQUENCE</scope>
    <source>
        <strain evidence="1">BX21</strain>
    </source>
</reference>
<keyword evidence="2" id="KW-1185">Reference proteome</keyword>
<evidence type="ECO:0000313" key="2">
    <source>
        <dbReference type="Proteomes" id="UP000601171"/>
    </source>
</evidence>
<dbReference type="AlphaFoldDB" id="A0A926IKJ4"/>
<dbReference type="RefSeq" id="WP_262429205.1">
    <property type="nucleotide sequence ID" value="NZ_JACRTG010000016.1"/>
</dbReference>
<keyword evidence="1" id="KW-0418">Kinase</keyword>